<feature type="transmembrane region" description="Helical" evidence="1">
    <location>
        <begin position="389"/>
        <end position="407"/>
    </location>
</feature>
<feature type="transmembrane region" description="Helical" evidence="1">
    <location>
        <begin position="202"/>
        <end position="221"/>
    </location>
</feature>
<feature type="transmembrane region" description="Helical" evidence="1">
    <location>
        <begin position="47"/>
        <end position="69"/>
    </location>
</feature>
<feature type="transmembrane region" description="Helical" evidence="1">
    <location>
        <begin position="173"/>
        <end position="196"/>
    </location>
</feature>
<feature type="transmembrane region" description="Helical" evidence="1">
    <location>
        <begin position="283"/>
        <end position="303"/>
    </location>
</feature>
<feature type="transmembrane region" description="Helical" evidence="1">
    <location>
        <begin position="359"/>
        <end position="377"/>
    </location>
</feature>
<organism evidence="2 3">
    <name type="scientific">Blastococcus deserti</name>
    <dbReference type="NCBI Taxonomy" id="2259033"/>
    <lineage>
        <taxon>Bacteria</taxon>
        <taxon>Bacillati</taxon>
        <taxon>Actinomycetota</taxon>
        <taxon>Actinomycetes</taxon>
        <taxon>Geodermatophilales</taxon>
        <taxon>Geodermatophilaceae</taxon>
        <taxon>Blastococcus</taxon>
    </lineage>
</organism>
<feature type="transmembrane region" description="Helical" evidence="1">
    <location>
        <begin position="233"/>
        <end position="251"/>
    </location>
</feature>
<dbReference type="RefSeq" id="WP_376880936.1">
    <property type="nucleotide sequence ID" value="NZ_JBHUHP010000030.1"/>
</dbReference>
<feature type="transmembrane region" description="Helical" evidence="1">
    <location>
        <begin position="413"/>
        <end position="429"/>
    </location>
</feature>
<feature type="transmembrane region" description="Helical" evidence="1">
    <location>
        <begin position="20"/>
        <end position="40"/>
    </location>
</feature>
<feature type="transmembrane region" description="Helical" evidence="1">
    <location>
        <begin position="309"/>
        <end position="329"/>
    </location>
</feature>
<feature type="transmembrane region" description="Helical" evidence="1">
    <location>
        <begin position="336"/>
        <end position="353"/>
    </location>
</feature>
<gene>
    <name evidence="2" type="ORF">ACFSHS_22080</name>
</gene>
<name>A0ABW4XFN9_9ACTN</name>
<keyword evidence="3" id="KW-1185">Reference proteome</keyword>
<dbReference type="EMBL" id="JBHUHP010000030">
    <property type="protein sequence ID" value="MFD2094266.1"/>
    <property type="molecule type" value="Genomic_DNA"/>
</dbReference>
<evidence type="ECO:0000313" key="3">
    <source>
        <dbReference type="Proteomes" id="UP001597402"/>
    </source>
</evidence>
<keyword evidence="1" id="KW-0472">Membrane</keyword>
<protein>
    <submittedName>
        <fullName evidence="2">SCO7613 C-terminal domain-containing membrane protein</fullName>
    </submittedName>
</protein>
<reference evidence="3" key="1">
    <citation type="journal article" date="2019" name="Int. J. Syst. Evol. Microbiol.">
        <title>The Global Catalogue of Microorganisms (GCM) 10K type strain sequencing project: providing services to taxonomists for standard genome sequencing and annotation.</title>
        <authorList>
            <consortium name="The Broad Institute Genomics Platform"/>
            <consortium name="The Broad Institute Genome Sequencing Center for Infectious Disease"/>
            <person name="Wu L."/>
            <person name="Ma J."/>
        </authorList>
    </citation>
    <scope>NUCLEOTIDE SEQUENCE [LARGE SCALE GENOMIC DNA]</scope>
    <source>
        <strain evidence="3">JCM 3338</strain>
    </source>
</reference>
<feature type="transmembrane region" description="Helical" evidence="1">
    <location>
        <begin position="529"/>
        <end position="546"/>
    </location>
</feature>
<comment type="caution">
    <text evidence="2">The sequence shown here is derived from an EMBL/GenBank/DDBJ whole genome shotgun (WGS) entry which is preliminary data.</text>
</comment>
<proteinExistence type="predicted"/>
<accession>A0ABW4XFN9</accession>
<dbReference type="NCBIfam" id="NF047321">
    <property type="entry name" value="SCO7613_CTERM"/>
    <property type="match status" value="1"/>
</dbReference>
<evidence type="ECO:0000313" key="2">
    <source>
        <dbReference type="EMBL" id="MFD2094266.1"/>
    </source>
</evidence>
<keyword evidence="1" id="KW-1133">Transmembrane helix</keyword>
<feature type="transmembrane region" description="Helical" evidence="1">
    <location>
        <begin position="257"/>
        <end position="276"/>
    </location>
</feature>
<keyword evidence="1" id="KW-0812">Transmembrane</keyword>
<feature type="transmembrane region" description="Helical" evidence="1">
    <location>
        <begin position="147"/>
        <end position="166"/>
    </location>
</feature>
<feature type="transmembrane region" description="Helical" evidence="1">
    <location>
        <begin position="578"/>
        <end position="595"/>
    </location>
</feature>
<dbReference type="InterPro" id="IPR058062">
    <property type="entry name" value="SCO7613_C"/>
</dbReference>
<feature type="transmembrane region" description="Helical" evidence="1">
    <location>
        <begin position="104"/>
        <end position="127"/>
    </location>
</feature>
<dbReference type="Proteomes" id="UP001597402">
    <property type="component" value="Unassembled WGS sequence"/>
</dbReference>
<sequence length="609" mass="60891">MAGPARTTTPVPPLPYRARPPQVVLVVGAVLVVTAAATLARVHAGALAQLLLLTAAGALAALSLGGSGVRLRSSAETLAAAAATLGLAAALADGPATPGDPVTSLVLAGAFLGLHVVAPDTVTWPLASWAALQLGTLRLLDVLPGGVATEVQLGVALVGLGVALSARRFVARVVLVTTAPWWVVGVVSGSADAWAGGQGSRWFAAVLMVAAGAGLVAARLRRELEPLLGPRELAPVVAGVVSGAAVTGALSPNGTGALVAAGWTGVAVASLAAVFLTGWRRGLLLPAAVAGGTTTTALCVGQLVQDRAWGALSLLLLLVALPPAGVALLRRSTRHVTVPVSVWCLSGSVLLALPADLATAPGAGILLAAVYAAAMALGSGLEADVRRPTARAAAGTGAIAVLLPAVAGDRGGLLVVLLVQGLATLAWAVRTRRRTGADVVAAPHDPVAEEISRGWRVGAAHLVVAGWTGVALVDLRLLEGWTLPLAVGLLVAAGPHLVRDRSWPSWGPGLLVALAPSTVWGVVEPDGWRSVWVLSLAVVALVAGSTKGVLAPLVVGAGTAVVLVLGLAVPALPWPLTAALLVGAGLLALGTLREWRPVAGFRLRLAQLR</sequence>
<evidence type="ECO:0000256" key="1">
    <source>
        <dbReference type="SAM" id="Phobius"/>
    </source>
</evidence>